<dbReference type="Gene3D" id="3.90.780.10">
    <property type="entry name" value="5'-Nucleotidase, C-terminal domain"/>
    <property type="match status" value="1"/>
</dbReference>
<dbReference type="Proteomes" id="UP000184206">
    <property type="component" value="Unassembled WGS sequence"/>
</dbReference>
<protein>
    <submittedName>
        <fullName evidence="5">2',3'-cyclic-nucleotide 2'-phosphodiesterase / 3'-nucleotidase</fullName>
    </submittedName>
</protein>
<dbReference type="GO" id="GO:0046872">
    <property type="term" value="F:metal ion binding"/>
    <property type="evidence" value="ECO:0007669"/>
    <property type="project" value="InterPro"/>
</dbReference>
<dbReference type="RefSeq" id="WP_072710691.1">
    <property type="nucleotide sequence ID" value="NZ_FRCF01000012.1"/>
</dbReference>
<feature type="domain" description="Calcineurin-like phosphoesterase" evidence="3">
    <location>
        <begin position="4"/>
        <end position="233"/>
    </location>
</feature>
<dbReference type="SUPFAM" id="SSF55816">
    <property type="entry name" value="5'-nucleotidase (syn. UDP-sugar hydrolase), C-terminal domain"/>
    <property type="match status" value="1"/>
</dbReference>
<evidence type="ECO:0000313" key="5">
    <source>
        <dbReference type="EMBL" id="SHM50094.1"/>
    </source>
</evidence>
<evidence type="ECO:0000259" key="4">
    <source>
        <dbReference type="Pfam" id="PF02872"/>
    </source>
</evidence>
<dbReference type="InterPro" id="IPR036907">
    <property type="entry name" value="5'-Nucleotdase_C_sf"/>
</dbReference>
<name>A0A1M7JAT6_9BACL</name>
<dbReference type="PANTHER" id="PTHR11575:SF6">
    <property type="entry name" value="2',3'-CYCLIC-NUCLEOTIDE 2'-PHOSPHODIESTERASE_3'-NUCLEOTIDASE"/>
    <property type="match status" value="1"/>
</dbReference>
<dbReference type="GO" id="GO:0016788">
    <property type="term" value="F:hydrolase activity, acting on ester bonds"/>
    <property type="evidence" value="ECO:0007669"/>
    <property type="project" value="InterPro"/>
</dbReference>
<dbReference type="AlphaFoldDB" id="A0A1M7JAT6"/>
<dbReference type="STRING" id="1123231.SAMN02745189_02272"/>
<dbReference type="InterPro" id="IPR004843">
    <property type="entry name" value="Calcineurin-like_PHP"/>
</dbReference>
<dbReference type="InterPro" id="IPR006146">
    <property type="entry name" value="5'-Nucleotdase_CS"/>
</dbReference>
<dbReference type="EMBL" id="FRCF01000012">
    <property type="protein sequence ID" value="SHM50094.1"/>
    <property type="molecule type" value="Genomic_DNA"/>
</dbReference>
<dbReference type="GO" id="GO:0009166">
    <property type="term" value="P:nucleotide catabolic process"/>
    <property type="evidence" value="ECO:0007669"/>
    <property type="project" value="InterPro"/>
</dbReference>
<evidence type="ECO:0000256" key="1">
    <source>
        <dbReference type="ARBA" id="ARBA00022729"/>
    </source>
</evidence>
<dbReference type="InterPro" id="IPR029052">
    <property type="entry name" value="Metallo-depent_PP-like"/>
</dbReference>
<keyword evidence="2" id="KW-0378">Hydrolase</keyword>
<keyword evidence="1" id="KW-0732">Signal</keyword>
<keyword evidence="6" id="KW-1185">Reference proteome</keyword>
<keyword evidence="2" id="KW-0547">Nucleotide-binding</keyword>
<organism evidence="5 6">
    <name type="scientific">Lacicoccus alkaliphilus DSM 16010</name>
    <dbReference type="NCBI Taxonomy" id="1123231"/>
    <lineage>
        <taxon>Bacteria</taxon>
        <taxon>Bacillati</taxon>
        <taxon>Bacillota</taxon>
        <taxon>Bacilli</taxon>
        <taxon>Bacillales</taxon>
        <taxon>Salinicoccaceae</taxon>
        <taxon>Lacicoccus</taxon>
    </lineage>
</organism>
<dbReference type="SUPFAM" id="SSF56300">
    <property type="entry name" value="Metallo-dependent phosphatases"/>
    <property type="match status" value="1"/>
</dbReference>
<evidence type="ECO:0000313" key="6">
    <source>
        <dbReference type="Proteomes" id="UP000184206"/>
    </source>
</evidence>
<reference evidence="5 6" key="1">
    <citation type="submission" date="2016-11" db="EMBL/GenBank/DDBJ databases">
        <authorList>
            <person name="Jaros S."/>
            <person name="Januszkiewicz K."/>
            <person name="Wedrychowicz H."/>
        </authorList>
    </citation>
    <scope>NUCLEOTIDE SEQUENCE [LARGE SCALE GENOMIC DNA]</scope>
    <source>
        <strain evidence="5 6">DSM 16010</strain>
    </source>
</reference>
<proteinExistence type="inferred from homology"/>
<dbReference type="OrthoDB" id="9775118at2"/>
<dbReference type="Gene3D" id="3.60.21.10">
    <property type="match status" value="1"/>
</dbReference>
<dbReference type="InterPro" id="IPR008334">
    <property type="entry name" value="5'-Nucleotdase_C"/>
</dbReference>
<dbReference type="GO" id="GO:0000166">
    <property type="term" value="F:nucleotide binding"/>
    <property type="evidence" value="ECO:0007669"/>
    <property type="project" value="UniProtKB-KW"/>
</dbReference>
<evidence type="ECO:0000259" key="3">
    <source>
        <dbReference type="Pfam" id="PF00149"/>
    </source>
</evidence>
<evidence type="ECO:0000256" key="2">
    <source>
        <dbReference type="RuleBase" id="RU362119"/>
    </source>
</evidence>
<dbReference type="GO" id="GO:0030288">
    <property type="term" value="C:outer membrane-bounded periplasmic space"/>
    <property type="evidence" value="ECO:0007669"/>
    <property type="project" value="TreeGrafter"/>
</dbReference>
<dbReference type="InterPro" id="IPR006179">
    <property type="entry name" value="5_nucleotidase/apyrase"/>
</dbReference>
<dbReference type="PROSITE" id="PS00786">
    <property type="entry name" value="5_NUCLEOTIDASE_2"/>
    <property type="match status" value="1"/>
</dbReference>
<gene>
    <name evidence="5" type="ORF">SAMN02745189_02272</name>
</gene>
<accession>A0A1M7JAT6</accession>
<feature type="domain" description="5'-Nucleotidase C-terminal" evidence="4">
    <location>
        <begin position="386"/>
        <end position="507"/>
    </location>
</feature>
<dbReference type="PRINTS" id="PR01607">
    <property type="entry name" value="APYRASEFAMLY"/>
</dbReference>
<comment type="similarity">
    <text evidence="2">Belongs to the 5'-nucleotidase family.</text>
</comment>
<sequence length="588" mass="66583">MKLTIFATSDVHGTIYPYNYFDRKPLRHGLLVLRTYIEQYKKERPDEIVLTVDNGDLLQGDVWSDYDVDHPDDPLITAHLNGMYDVIGLGNHEFNFGLDYLDTLYSKVETPVINSNIDFLGSPLKEKIRKNVVLEYDAPDGRVKVGFVSAVPTQIMKWDKQNLEGKVEVSPMQDSIDREVAVLKAQGADMVILLSHSGMSRAKQDLEKFGENQALLMTFLKDIDGIVFGHTHEMFPHDAYEIDVSTLDIVKGTVNGVPMVQPDVSASHLGKLSFDIDMTDGFEITDSRAQLIKASRIEPDAHLLQKYEGQHQKVLEYLSTGLGKIQNPWHSYFSRVAPSYPVQAVAEAVKQYTHEIKDEIGLPDLPVLPFASAVKSGRDGPDDYTVIEPGPSTLSDAIDLYKHANNFMIIKVDGRILKEWLEWSASQFTSPEHDSLLHPNRSRGGFPGYNFDLFTDLEYTIDISRPPRYASAAKQISDSGRIVAMSYRGKEIQADDEFIIPAHNYRVSYTPFLREQEVLHESDKSIRDLVIKYMKGAPDFELKNPITVIPSGKYHFISATKARGYIKDEPIRHIREMGDGFSWYEIEM</sequence>
<dbReference type="PANTHER" id="PTHR11575">
    <property type="entry name" value="5'-NUCLEOTIDASE-RELATED"/>
    <property type="match status" value="1"/>
</dbReference>
<dbReference type="Pfam" id="PF00149">
    <property type="entry name" value="Metallophos"/>
    <property type="match status" value="1"/>
</dbReference>
<dbReference type="Pfam" id="PF02872">
    <property type="entry name" value="5_nucleotid_C"/>
    <property type="match status" value="1"/>
</dbReference>